<evidence type="ECO:0000256" key="1">
    <source>
        <dbReference type="ARBA" id="ARBA00023015"/>
    </source>
</evidence>
<dbReference type="PANTHER" id="PTHR33204">
    <property type="entry name" value="TRANSCRIPTIONAL REGULATOR, MARR FAMILY"/>
    <property type="match status" value="1"/>
</dbReference>
<keyword evidence="2" id="KW-0238">DNA-binding</keyword>
<name>A0A3T0N893_9RHOB</name>
<dbReference type="InterPro" id="IPR036388">
    <property type="entry name" value="WH-like_DNA-bd_sf"/>
</dbReference>
<keyword evidence="3" id="KW-0804">Transcription</keyword>
<protein>
    <submittedName>
        <fullName evidence="5">Transcriptional regulator</fullName>
    </submittedName>
</protein>
<dbReference type="InterPro" id="IPR036390">
    <property type="entry name" value="WH_DNA-bd_sf"/>
</dbReference>
<dbReference type="GO" id="GO:0006355">
    <property type="term" value="P:regulation of DNA-templated transcription"/>
    <property type="evidence" value="ECO:0007669"/>
    <property type="project" value="UniProtKB-ARBA"/>
</dbReference>
<reference evidence="5 6" key="1">
    <citation type="submission" date="2018-10" db="EMBL/GenBank/DDBJ databases">
        <title>Parasedimentitalea marina sp. nov., a psychrophilic bacterium isolated from deep seawater of the New Britain Trench.</title>
        <authorList>
            <person name="Cao J."/>
        </authorList>
    </citation>
    <scope>NUCLEOTIDE SEQUENCE [LARGE SCALE GENOMIC DNA]</scope>
    <source>
        <strain evidence="5 6">W43</strain>
    </source>
</reference>
<evidence type="ECO:0000313" key="6">
    <source>
        <dbReference type="Proteomes" id="UP000283063"/>
    </source>
</evidence>
<dbReference type="OrthoDB" id="8904061at2"/>
<keyword evidence="6" id="KW-1185">Reference proteome</keyword>
<dbReference type="InterPro" id="IPR002577">
    <property type="entry name" value="HTH_HxlR"/>
</dbReference>
<keyword evidence="1" id="KW-0805">Transcription regulation</keyword>
<evidence type="ECO:0000259" key="4">
    <source>
        <dbReference type="PROSITE" id="PS51118"/>
    </source>
</evidence>
<dbReference type="Proteomes" id="UP000283063">
    <property type="component" value="Chromosome"/>
</dbReference>
<evidence type="ECO:0000256" key="3">
    <source>
        <dbReference type="ARBA" id="ARBA00023163"/>
    </source>
</evidence>
<proteinExistence type="predicted"/>
<dbReference type="PANTHER" id="PTHR33204:SF37">
    <property type="entry name" value="HTH-TYPE TRANSCRIPTIONAL REGULATOR YODB"/>
    <property type="match status" value="1"/>
</dbReference>
<dbReference type="Pfam" id="PF01638">
    <property type="entry name" value="HxlR"/>
    <property type="match status" value="1"/>
</dbReference>
<dbReference type="PROSITE" id="PS51118">
    <property type="entry name" value="HTH_HXLR"/>
    <property type="match status" value="1"/>
</dbReference>
<dbReference type="KEGG" id="sedi:EBB79_21370"/>
<gene>
    <name evidence="5" type="ORF">EBB79_21370</name>
</gene>
<dbReference type="GO" id="GO:0003677">
    <property type="term" value="F:DNA binding"/>
    <property type="evidence" value="ECO:0007669"/>
    <property type="project" value="UniProtKB-KW"/>
</dbReference>
<dbReference type="SUPFAM" id="SSF46785">
    <property type="entry name" value="Winged helix' DNA-binding domain"/>
    <property type="match status" value="1"/>
</dbReference>
<sequence length="120" mass="13278">MESAMPSKFPMPGNPVRGSKSGKPIMALFDLLGRSWALGVIWQLSNSTLTFREIQQRCEKVSPTVLNKRLKELTSSGLVERGDTGYQLTTTGSELFDLLQPFGAWSNSWAENLPVTDTTK</sequence>
<accession>A0A3T0N893</accession>
<evidence type="ECO:0000256" key="2">
    <source>
        <dbReference type="ARBA" id="ARBA00023125"/>
    </source>
</evidence>
<organism evidence="5 6">
    <name type="scientific">Parasedimentitalea marina</name>
    <dbReference type="NCBI Taxonomy" id="2483033"/>
    <lineage>
        <taxon>Bacteria</taxon>
        <taxon>Pseudomonadati</taxon>
        <taxon>Pseudomonadota</taxon>
        <taxon>Alphaproteobacteria</taxon>
        <taxon>Rhodobacterales</taxon>
        <taxon>Paracoccaceae</taxon>
        <taxon>Parasedimentitalea</taxon>
    </lineage>
</organism>
<dbReference type="Gene3D" id="1.10.10.10">
    <property type="entry name" value="Winged helix-like DNA-binding domain superfamily/Winged helix DNA-binding domain"/>
    <property type="match status" value="1"/>
</dbReference>
<dbReference type="AlphaFoldDB" id="A0A3T0N893"/>
<dbReference type="EMBL" id="CP033219">
    <property type="protein sequence ID" value="AZV80191.1"/>
    <property type="molecule type" value="Genomic_DNA"/>
</dbReference>
<evidence type="ECO:0000313" key="5">
    <source>
        <dbReference type="EMBL" id="AZV80191.1"/>
    </source>
</evidence>
<feature type="domain" description="HTH hxlR-type" evidence="4">
    <location>
        <begin position="23"/>
        <end position="114"/>
    </location>
</feature>
<dbReference type="InterPro" id="IPR011991">
    <property type="entry name" value="ArsR-like_HTH"/>
</dbReference>
<dbReference type="CDD" id="cd00090">
    <property type="entry name" value="HTH_ARSR"/>
    <property type="match status" value="1"/>
</dbReference>